<dbReference type="STRING" id="333140.AWW68_11215"/>
<dbReference type="InterPro" id="IPR011051">
    <property type="entry name" value="RmlC_Cupin_sf"/>
</dbReference>
<dbReference type="Pfam" id="PF07883">
    <property type="entry name" value="Cupin_2"/>
    <property type="match status" value="1"/>
</dbReference>
<name>A0A150X3J6_9BACT</name>
<accession>A0A150X3J6</accession>
<dbReference type="SUPFAM" id="SSF51182">
    <property type="entry name" value="RmlC-like cupins"/>
    <property type="match status" value="1"/>
</dbReference>
<evidence type="ECO:0000313" key="4">
    <source>
        <dbReference type="EMBL" id="KYG73277.1"/>
    </source>
</evidence>
<feature type="signal peptide" evidence="2">
    <location>
        <begin position="1"/>
        <end position="43"/>
    </location>
</feature>
<keyword evidence="1" id="KW-0479">Metal-binding</keyword>
<keyword evidence="2" id="KW-0732">Signal</keyword>
<dbReference type="InterPro" id="IPR013096">
    <property type="entry name" value="Cupin_2"/>
</dbReference>
<gene>
    <name evidence="4" type="ORF">AWW68_11215</name>
</gene>
<dbReference type="PANTHER" id="PTHR35848:SF6">
    <property type="entry name" value="CUPIN TYPE-2 DOMAIN-CONTAINING PROTEIN"/>
    <property type="match status" value="1"/>
</dbReference>
<dbReference type="InterPro" id="IPR014710">
    <property type="entry name" value="RmlC-like_jellyroll"/>
</dbReference>
<dbReference type="AlphaFoldDB" id="A0A150X3J6"/>
<comment type="caution">
    <text evidence="4">The sequence shown here is derived from an EMBL/GenBank/DDBJ whole genome shotgun (WGS) entry which is preliminary data.</text>
</comment>
<feature type="domain" description="Cupin type-2" evidence="3">
    <location>
        <begin position="96"/>
        <end position="164"/>
    </location>
</feature>
<dbReference type="GO" id="GO:0046872">
    <property type="term" value="F:metal ion binding"/>
    <property type="evidence" value="ECO:0007669"/>
    <property type="project" value="UniProtKB-KW"/>
</dbReference>
<evidence type="ECO:0000259" key="3">
    <source>
        <dbReference type="Pfam" id="PF07883"/>
    </source>
</evidence>
<sequence length="177" mass="20184">MTIRFAKRVIAPDIQWNFETRNMKKSLKTITFTLALMSASAFAGWHGNELFDKDISSQIISRAEADHSSEEWGEFIVYTPENGTNTYGTKNMLTAMAEIKPGQQIHPPHQHTAEEFIYILEGTGIWSMEGQEIPLKAGDVMYAEPWDWHGLKNTGETTLKFFVVKWDSKGVKMPKQK</sequence>
<dbReference type="PANTHER" id="PTHR35848">
    <property type="entry name" value="OXALATE-BINDING PROTEIN"/>
    <property type="match status" value="1"/>
</dbReference>
<evidence type="ECO:0000313" key="5">
    <source>
        <dbReference type="Proteomes" id="UP000075606"/>
    </source>
</evidence>
<proteinExistence type="predicted"/>
<reference evidence="4 5" key="1">
    <citation type="submission" date="2016-01" db="EMBL/GenBank/DDBJ databases">
        <title>Genome sequencing of Roseivirga spongicola UST030701-084.</title>
        <authorList>
            <person name="Selvaratnam C."/>
            <person name="Thevarajoo S."/>
            <person name="Goh K.M."/>
            <person name="Ee R."/>
            <person name="Chan K.-G."/>
            <person name="Chong C.S."/>
        </authorList>
    </citation>
    <scope>NUCLEOTIDE SEQUENCE [LARGE SCALE GENOMIC DNA]</scope>
    <source>
        <strain evidence="4 5">UST030701-084</strain>
    </source>
</reference>
<dbReference type="Proteomes" id="UP000075606">
    <property type="component" value="Unassembled WGS sequence"/>
</dbReference>
<keyword evidence="5" id="KW-1185">Reference proteome</keyword>
<evidence type="ECO:0000256" key="1">
    <source>
        <dbReference type="ARBA" id="ARBA00022723"/>
    </source>
</evidence>
<dbReference type="EMBL" id="LRPC01000028">
    <property type="protein sequence ID" value="KYG73277.1"/>
    <property type="molecule type" value="Genomic_DNA"/>
</dbReference>
<evidence type="ECO:0000256" key="2">
    <source>
        <dbReference type="SAM" id="SignalP"/>
    </source>
</evidence>
<feature type="chain" id="PRO_5007574015" description="Cupin type-2 domain-containing protein" evidence="2">
    <location>
        <begin position="44"/>
        <end position="177"/>
    </location>
</feature>
<protein>
    <recommendedName>
        <fullName evidence="3">Cupin type-2 domain-containing protein</fullName>
    </recommendedName>
</protein>
<dbReference type="Gene3D" id="2.60.120.10">
    <property type="entry name" value="Jelly Rolls"/>
    <property type="match status" value="1"/>
</dbReference>
<organism evidence="4 5">
    <name type="scientific">Roseivirga spongicola</name>
    <dbReference type="NCBI Taxonomy" id="333140"/>
    <lineage>
        <taxon>Bacteria</taxon>
        <taxon>Pseudomonadati</taxon>
        <taxon>Bacteroidota</taxon>
        <taxon>Cytophagia</taxon>
        <taxon>Cytophagales</taxon>
        <taxon>Roseivirgaceae</taxon>
        <taxon>Roseivirga</taxon>
    </lineage>
</organism>
<dbReference type="InterPro" id="IPR051610">
    <property type="entry name" value="GPI/OXD"/>
</dbReference>